<dbReference type="KEGG" id="stac:ABII15_06105"/>
<dbReference type="RefSeq" id="WP_353941241.1">
    <property type="nucleotide sequence ID" value="NZ_CP159534.1"/>
</dbReference>
<dbReference type="AlphaFoldDB" id="A0AAU8IMU9"/>
<gene>
    <name evidence="1" type="ORF">ABII15_06105</name>
</gene>
<protein>
    <submittedName>
        <fullName evidence="1">Uncharacterized protein</fullName>
    </submittedName>
</protein>
<dbReference type="EMBL" id="CP159534">
    <property type="protein sequence ID" value="XCJ69558.1"/>
    <property type="molecule type" value="Genomic_DNA"/>
</dbReference>
<sequence length="300" mass="32530">MAHTRHGRTTTSRHILRREVAGTIGLLADEQDFTAMRRYRSFTFEDHRTYLRQVEGLLKSLAASGSHTSVALFDPDEYAEFCAETGLEPDTATSRGRFTAELASIGPALPYEGQPLADLVPDLVEAAVRQATWTYASSVLARLGPCAICHQDIGRIAFSRASYLLARVLDAIGEGIHHLVCSASTGRDPLQAVLHVDATTPDTVKLDETAAMELTTVLALALATGSACALVLRTNRSGERDQVYGWQVKEESLRGLTAAQVFDAYCVDAYSGDVLAPEPDVDYCAAPEVITADPEGRHRH</sequence>
<name>A0AAU8IMU9_9ACTN</name>
<organism evidence="1">
    <name type="scientific">Streptomyces tabacisoli</name>
    <dbReference type="NCBI Taxonomy" id="3156398"/>
    <lineage>
        <taxon>Bacteria</taxon>
        <taxon>Bacillati</taxon>
        <taxon>Actinomycetota</taxon>
        <taxon>Actinomycetes</taxon>
        <taxon>Kitasatosporales</taxon>
        <taxon>Streptomycetaceae</taxon>
        <taxon>Streptomyces</taxon>
    </lineage>
</organism>
<evidence type="ECO:0000313" key="1">
    <source>
        <dbReference type="EMBL" id="XCJ69558.1"/>
    </source>
</evidence>
<proteinExistence type="predicted"/>
<accession>A0AAU8IMU9</accession>
<reference evidence="1" key="1">
    <citation type="submission" date="2024-06" db="EMBL/GenBank/DDBJ databases">
        <title>Streptomyces sp. strain HUAS MG91 genome sequences.</title>
        <authorList>
            <person name="Mo P."/>
        </authorList>
    </citation>
    <scope>NUCLEOTIDE SEQUENCE</scope>
    <source>
        <strain evidence="1">HUAS MG91</strain>
    </source>
</reference>